<protein>
    <submittedName>
        <fullName evidence="1">Uncharacterized protein</fullName>
    </submittedName>
</protein>
<name>A0A3S9VXS7_9BACT</name>
<proteinExistence type="predicted"/>
<gene>
    <name evidence="1" type="ORF">D8S85_18415</name>
</gene>
<dbReference type="Proteomes" id="UP000270673">
    <property type="component" value="Chromosome"/>
</dbReference>
<dbReference type="EMBL" id="CP032819">
    <property type="protein sequence ID" value="AZS31323.1"/>
    <property type="molecule type" value="Genomic_DNA"/>
</dbReference>
<dbReference type="KEGG" id="buy:D8S85_18415"/>
<evidence type="ECO:0000313" key="2">
    <source>
        <dbReference type="Proteomes" id="UP000270673"/>
    </source>
</evidence>
<organism evidence="1 2">
    <name type="scientific">Butyricimonas faecalis</name>
    <dbReference type="NCBI Taxonomy" id="2093856"/>
    <lineage>
        <taxon>Bacteria</taxon>
        <taxon>Pseudomonadati</taxon>
        <taxon>Bacteroidota</taxon>
        <taxon>Bacteroidia</taxon>
        <taxon>Bacteroidales</taxon>
        <taxon>Odoribacteraceae</taxon>
        <taxon>Butyricimonas</taxon>
    </lineage>
</organism>
<reference evidence="1 2" key="1">
    <citation type="submission" date="2018-10" db="EMBL/GenBank/DDBJ databases">
        <title>Butyricimonas faecalis sp. nov., isolated from human faeces and emended description of the genus Butyricimonas.</title>
        <authorList>
            <person name="Le Roy T."/>
            <person name="Van der Smissen P."/>
            <person name="Paquot A."/>
            <person name="Delzenne N."/>
            <person name="Muccioli G."/>
            <person name="Collet J.-F."/>
            <person name="Cani P.D."/>
        </authorList>
    </citation>
    <scope>NUCLEOTIDE SEQUENCE [LARGE SCALE GENOMIC DNA]</scope>
    <source>
        <strain evidence="1 2">H184</strain>
    </source>
</reference>
<sequence>MKVKDLINRFFQGRHNNIIFYARGDKMHARRYAIPGKKRKWETEGRTPKQQAVTTRFKAVQVFYMTFAKQVSPEIWRAVAKAEKRFASNVFFSRNFHCFGDEGKIVDFENFSFTDGTLALPRELKVSREANRFTISWQEERTWKTTASTDKLQVGVIYDNDPRIPRLACQVKGVRGESQGEFSLNEEIGQNAHLYIFFSSDDGLRFSPSQHVHVE</sequence>
<dbReference type="AlphaFoldDB" id="A0A3S9VXS7"/>
<evidence type="ECO:0000313" key="1">
    <source>
        <dbReference type="EMBL" id="AZS31323.1"/>
    </source>
</evidence>
<dbReference type="OrthoDB" id="1097802at2"/>
<dbReference type="RefSeq" id="WP_127075485.1">
    <property type="nucleotide sequence ID" value="NZ_CP032819.1"/>
</dbReference>
<accession>A0A3S9VXS7</accession>
<keyword evidence="2" id="KW-1185">Reference proteome</keyword>